<dbReference type="PANTHER" id="PTHR22911">
    <property type="entry name" value="ACYL-MALONYL CONDENSING ENZYME-RELATED"/>
    <property type="match status" value="1"/>
</dbReference>
<keyword evidence="5 6" id="KW-0472">Membrane</keyword>
<evidence type="ECO:0000313" key="8">
    <source>
        <dbReference type="EMBL" id="ABX08635.1"/>
    </source>
</evidence>
<keyword evidence="4 6" id="KW-1133">Transmembrane helix</keyword>
<proteinExistence type="inferred from homology"/>
<feature type="transmembrane region" description="Helical" evidence="6">
    <location>
        <begin position="213"/>
        <end position="230"/>
    </location>
</feature>
<dbReference type="RefSeq" id="WP_012195257.1">
    <property type="nucleotide sequence ID" value="NC_009976.1"/>
</dbReference>
<dbReference type="EMBL" id="CP000878">
    <property type="protein sequence ID" value="ABX08635.1"/>
    <property type="molecule type" value="Genomic_DNA"/>
</dbReference>
<comment type="subcellular location">
    <subcellularLocation>
        <location evidence="1">Membrane</location>
        <topology evidence="1">Multi-pass membrane protein</topology>
    </subcellularLocation>
</comment>
<feature type="transmembrane region" description="Helical" evidence="6">
    <location>
        <begin position="242"/>
        <end position="261"/>
    </location>
</feature>
<reference evidence="8 9" key="1">
    <citation type="journal article" date="2007" name="PLoS Genet.">
        <title>Patterns and implications of gene gain and loss in the evolution of Prochlorococcus.</title>
        <authorList>
            <person name="Kettler G.C."/>
            <person name="Martiny A.C."/>
            <person name="Huang K."/>
            <person name="Zucker J."/>
            <person name="Coleman M.L."/>
            <person name="Rodrigue S."/>
            <person name="Chen F."/>
            <person name="Lapidus A."/>
            <person name="Ferriera S."/>
            <person name="Johnson J."/>
            <person name="Steglich C."/>
            <person name="Church G.M."/>
            <person name="Richardson P."/>
            <person name="Chisholm S.W."/>
        </authorList>
    </citation>
    <scope>NUCLEOTIDE SEQUENCE [LARGE SCALE GENOMIC DNA]</scope>
    <source>
        <strain evidence="9">MIT 9211</strain>
    </source>
</reference>
<feature type="transmembrane region" description="Helical" evidence="6">
    <location>
        <begin position="267"/>
        <end position="286"/>
    </location>
</feature>
<sequence length="295" mass="32321">MSIKEKEILGFQSLIASALAFSLMTVCVKKLEGRIPVAELIFIRSAISLLITRFLMKQLKVNPWGTNKKLLLIRGVMGTGALFCIFKALMLLPLSTATVIQYSYPTFTAISAKLFLGEKIRKRILVAIMMGWVGITLVVHPLRGESIGGGQNLFAIGIALMGAVLTALAYVSVRKLSKKEHPLVIVHYFPLVSAPICLPFLFSEGVIPLGMEWLWLLGIGLFTQLGQVWITKGLSLLPAAQASSINYTQVIFATIWGMLFFSEFLNIYVVTGAICVFGATLISLSARPDLELVIK</sequence>
<gene>
    <name evidence="8" type="ordered locus">P9211_07041</name>
</gene>
<dbReference type="OrthoDB" id="554876at2"/>
<organism evidence="8 9">
    <name type="scientific">Prochlorococcus marinus (strain MIT 9211)</name>
    <dbReference type="NCBI Taxonomy" id="93059"/>
    <lineage>
        <taxon>Bacteria</taxon>
        <taxon>Bacillati</taxon>
        <taxon>Cyanobacteriota</taxon>
        <taxon>Cyanophyceae</taxon>
        <taxon>Synechococcales</taxon>
        <taxon>Prochlorococcaceae</taxon>
        <taxon>Prochlorococcus</taxon>
    </lineage>
</organism>
<evidence type="ECO:0000313" key="9">
    <source>
        <dbReference type="Proteomes" id="UP000000788"/>
    </source>
</evidence>
<comment type="similarity">
    <text evidence="2">Belongs to the EamA transporter family.</text>
</comment>
<evidence type="ECO:0000256" key="4">
    <source>
        <dbReference type="ARBA" id="ARBA00022989"/>
    </source>
</evidence>
<evidence type="ECO:0000256" key="3">
    <source>
        <dbReference type="ARBA" id="ARBA00022692"/>
    </source>
</evidence>
<feature type="domain" description="EamA" evidence="7">
    <location>
        <begin position="154"/>
        <end position="283"/>
    </location>
</feature>
<keyword evidence="9" id="KW-1185">Reference proteome</keyword>
<dbReference type="STRING" id="93059.P9211_07041"/>
<accession>A9B9X3</accession>
<name>A9B9X3_PROM4</name>
<dbReference type="InterPro" id="IPR037185">
    <property type="entry name" value="EmrE-like"/>
</dbReference>
<dbReference type="InterPro" id="IPR000620">
    <property type="entry name" value="EamA_dom"/>
</dbReference>
<evidence type="ECO:0000256" key="2">
    <source>
        <dbReference type="ARBA" id="ARBA00007362"/>
    </source>
</evidence>
<evidence type="ECO:0000259" key="7">
    <source>
        <dbReference type="Pfam" id="PF00892"/>
    </source>
</evidence>
<keyword evidence="3 6" id="KW-0812">Transmembrane</keyword>
<dbReference type="eggNOG" id="COG0697">
    <property type="taxonomic scope" value="Bacteria"/>
</dbReference>
<evidence type="ECO:0000256" key="5">
    <source>
        <dbReference type="ARBA" id="ARBA00023136"/>
    </source>
</evidence>
<dbReference type="SUPFAM" id="SSF103481">
    <property type="entry name" value="Multidrug resistance efflux transporter EmrE"/>
    <property type="match status" value="2"/>
</dbReference>
<dbReference type="Pfam" id="PF00892">
    <property type="entry name" value="EamA"/>
    <property type="match status" value="2"/>
</dbReference>
<protein>
    <submittedName>
        <fullName evidence="8">Integral membrane protein, DUF6</fullName>
    </submittedName>
</protein>
<dbReference type="AlphaFoldDB" id="A9B9X3"/>
<dbReference type="PANTHER" id="PTHR22911:SF6">
    <property type="entry name" value="SOLUTE CARRIER FAMILY 35 MEMBER G1"/>
    <property type="match status" value="1"/>
</dbReference>
<feature type="transmembrane region" description="Helical" evidence="6">
    <location>
        <begin position="124"/>
        <end position="142"/>
    </location>
</feature>
<feature type="transmembrane region" description="Helical" evidence="6">
    <location>
        <begin position="99"/>
        <end position="117"/>
    </location>
</feature>
<dbReference type="HOGENOM" id="CLU_032828_0_1_3"/>
<evidence type="ECO:0000256" key="1">
    <source>
        <dbReference type="ARBA" id="ARBA00004141"/>
    </source>
</evidence>
<feature type="transmembrane region" description="Helical" evidence="6">
    <location>
        <begin position="185"/>
        <end position="207"/>
    </location>
</feature>
<feature type="transmembrane region" description="Helical" evidence="6">
    <location>
        <begin position="71"/>
        <end position="93"/>
    </location>
</feature>
<feature type="transmembrane region" description="Helical" evidence="6">
    <location>
        <begin position="34"/>
        <end position="51"/>
    </location>
</feature>
<feature type="domain" description="EamA" evidence="7">
    <location>
        <begin position="13"/>
        <end position="139"/>
    </location>
</feature>
<dbReference type="Proteomes" id="UP000000788">
    <property type="component" value="Chromosome"/>
</dbReference>
<dbReference type="GO" id="GO:0016020">
    <property type="term" value="C:membrane"/>
    <property type="evidence" value="ECO:0007669"/>
    <property type="project" value="UniProtKB-SubCell"/>
</dbReference>
<evidence type="ECO:0000256" key="6">
    <source>
        <dbReference type="SAM" id="Phobius"/>
    </source>
</evidence>
<dbReference type="KEGG" id="pmj:P9211_07041"/>
<feature type="transmembrane region" description="Helical" evidence="6">
    <location>
        <begin position="154"/>
        <end position="173"/>
    </location>
</feature>